<proteinExistence type="predicted"/>
<sequence>LSHHLKKASVDKRAITGLVLTPIAIGSFYRVGG</sequence>
<organism evidence="1 2">
    <name type="scientific">Allacma fusca</name>
    <dbReference type="NCBI Taxonomy" id="39272"/>
    <lineage>
        <taxon>Eukaryota</taxon>
        <taxon>Metazoa</taxon>
        <taxon>Ecdysozoa</taxon>
        <taxon>Arthropoda</taxon>
        <taxon>Hexapoda</taxon>
        <taxon>Collembola</taxon>
        <taxon>Symphypleona</taxon>
        <taxon>Sminthuridae</taxon>
        <taxon>Allacma</taxon>
    </lineage>
</organism>
<dbReference type="Proteomes" id="UP000708208">
    <property type="component" value="Unassembled WGS sequence"/>
</dbReference>
<feature type="non-terminal residue" evidence="1">
    <location>
        <position position="1"/>
    </location>
</feature>
<gene>
    <name evidence="1" type="ORF">AFUS01_LOCUS494</name>
</gene>
<protein>
    <submittedName>
        <fullName evidence="1">Uncharacterized protein</fullName>
    </submittedName>
</protein>
<evidence type="ECO:0000313" key="1">
    <source>
        <dbReference type="EMBL" id="CAG7643738.1"/>
    </source>
</evidence>
<accession>A0A8J2IXR7</accession>
<reference evidence="1" key="1">
    <citation type="submission" date="2021-06" db="EMBL/GenBank/DDBJ databases">
        <authorList>
            <person name="Hodson N. C."/>
            <person name="Mongue J. A."/>
            <person name="Jaron S. K."/>
        </authorList>
    </citation>
    <scope>NUCLEOTIDE SEQUENCE</scope>
</reference>
<dbReference type="AlphaFoldDB" id="A0A8J2IXR7"/>
<evidence type="ECO:0000313" key="2">
    <source>
        <dbReference type="Proteomes" id="UP000708208"/>
    </source>
</evidence>
<dbReference type="EMBL" id="CAJVCH010002305">
    <property type="protein sequence ID" value="CAG7643738.1"/>
    <property type="molecule type" value="Genomic_DNA"/>
</dbReference>
<name>A0A8J2IXR7_9HEXA</name>
<comment type="caution">
    <text evidence="1">The sequence shown here is derived from an EMBL/GenBank/DDBJ whole genome shotgun (WGS) entry which is preliminary data.</text>
</comment>
<keyword evidence="2" id="KW-1185">Reference proteome</keyword>